<keyword evidence="2" id="KW-1185">Reference proteome</keyword>
<dbReference type="EMBL" id="CP002362">
    <property type="protein sequence ID" value="ADR37798.1"/>
    <property type="molecule type" value="Genomic_DNA"/>
</dbReference>
<name>E4UAL9_OCEP5</name>
<dbReference type="HOGENOM" id="CLU_1610008_0_0_0"/>
<dbReference type="OrthoDB" id="34382at2"/>
<sequence length="162" mass="18019">MALADLLKSDGALTLNQARRWVSGALPEPDRVLHVYGLEVPVFLSPELADADDGLVMHAAMVGEMRRILEVPATAWRAANATRTDHTGLEPDAVWNSKRGRIAVEFDAGRYPRDRVTAKLKHYDLAYDGQIWGVLRPARIGYVQRLARELGLKRPPTITVEP</sequence>
<reference evidence="1 2" key="2">
    <citation type="journal article" date="2011" name="Stand. Genomic Sci.">
        <title>Complete genome sequence of Oceanithermus profundus type strain (506).</title>
        <authorList>
            <person name="Pati A."/>
            <person name="Zhang X."/>
            <person name="Lapidus A."/>
            <person name="Nolan M."/>
            <person name="Lucas S."/>
            <person name="Del Rio T.G."/>
            <person name="Tice H."/>
            <person name="Cheng J.F."/>
            <person name="Tapia R."/>
            <person name="Han C."/>
            <person name="Goodwin L."/>
            <person name="Pitluck S."/>
            <person name="Liolios K."/>
            <person name="Pagani I."/>
            <person name="Ivanova N."/>
            <person name="Mavromatis K."/>
            <person name="Chen A."/>
            <person name="Palaniappan K."/>
            <person name="Hauser L."/>
            <person name="Jeffries C.D."/>
            <person name="Brambilla E.M."/>
            <person name="Rohl A."/>
            <person name="Mwirichia R."/>
            <person name="Rohde M."/>
            <person name="Tindall B.J."/>
            <person name="Sikorski J."/>
            <person name="Wirth R."/>
            <person name="Goker M."/>
            <person name="Woyke T."/>
            <person name="Detter J.C."/>
            <person name="Bristow J."/>
            <person name="Eisen J.A."/>
            <person name="Markowitz V."/>
            <person name="Hugenholtz P."/>
            <person name="Kyrpides N.C."/>
            <person name="Klenk H.P."/>
            <person name="Land M."/>
        </authorList>
    </citation>
    <scope>NUCLEOTIDE SEQUENCE [LARGE SCALE GENOMIC DNA]</scope>
    <source>
        <strain evidence="2">DSM 14977 / NBRC 100410 / VKM B-2274 / 506</strain>
        <plasmid evidence="2">Plasmid pOCEPR01</plasmid>
    </source>
</reference>
<dbReference type="InterPro" id="IPR025855">
    <property type="entry name" value="Replic_Relax"/>
</dbReference>
<evidence type="ECO:0000313" key="1">
    <source>
        <dbReference type="EMBL" id="ADR37798.1"/>
    </source>
</evidence>
<geneLocation type="plasmid" evidence="1 2">
    <name>pOCEPR01</name>
</geneLocation>
<dbReference type="AlphaFoldDB" id="E4UAL9"/>
<protein>
    <submittedName>
        <fullName evidence="1">Uncharacterized protein</fullName>
    </submittedName>
</protein>
<proteinExistence type="predicted"/>
<dbReference type="Proteomes" id="UP000008722">
    <property type="component" value="Plasmid pOCEPR01"/>
</dbReference>
<reference evidence="2" key="1">
    <citation type="submission" date="2010-11" db="EMBL/GenBank/DDBJ databases">
        <title>The complete sequence of plasmid of Oceanithermus profundus DSM 14977.</title>
        <authorList>
            <consortium name="US DOE Joint Genome Institute (JGI-PGF)"/>
            <person name="Lucas S."/>
            <person name="Copeland A."/>
            <person name="Lapidus A."/>
            <person name="Bruce D."/>
            <person name="Goodwin L."/>
            <person name="Pitluck S."/>
            <person name="Kyrpides N."/>
            <person name="Mavromatis K."/>
            <person name="Pagani I."/>
            <person name="Ivanova N."/>
            <person name="Zhang X."/>
            <person name="Brettin T."/>
            <person name="Detter J.C."/>
            <person name="Tapia R."/>
            <person name="Han C."/>
            <person name="Land M."/>
            <person name="Hauser L."/>
            <person name="Markowitz V."/>
            <person name="Cheng J.-F."/>
            <person name="Hugenholtz P."/>
            <person name="Woyke T."/>
            <person name="Wu D."/>
            <person name="Tindall B."/>
            <person name="Faehnrich R."/>
            <person name="Brambilla E."/>
            <person name="Klenk H.-P."/>
            <person name="Eisen J.A."/>
        </authorList>
    </citation>
    <scope>NUCLEOTIDE SEQUENCE [LARGE SCALE GENOMIC DNA]</scope>
    <source>
        <strain evidence="2">DSM 14977 / NBRC 100410 / VKM B-2274 / 506</strain>
        <plasmid evidence="2">Plasmid pOCEPR01</plasmid>
    </source>
</reference>
<gene>
    <name evidence="1" type="ordered locus">Ocepr_2350</name>
</gene>
<keyword evidence="1" id="KW-0614">Plasmid</keyword>
<dbReference type="RefSeq" id="WP_013449777.1">
    <property type="nucleotide sequence ID" value="NC_014753.1"/>
</dbReference>
<dbReference type="Pfam" id="PF13814">
    <property type="entry name" value="Replic_Relax"/>
    <property type="match status" value="1"/>
</dbReference>
<dbReference type="KEGG" id="opr:Ocepr_2350"/>
<evidence type="ECO:0000313" key="2">
    <source>
        <dbReference type="Proteomes" id="UP000008722"/>
    </source>
</evidence>
<accession>E4UAL9</accession>
<organism evidence="1 2">
    <name type="scientific">Oceanithermus profundus (strain DSM 14977 / NBRC 100410 / VKM B-2274 / 506)</name>
    <dbReference type="NCBI Taxonomy" id="670487"/>
    <lineage>
        <taxon>Bacteria</taxon>
        <taxon>Thermotogati</taxon>
        <taxon>Deinococcota</taxon>
        <taxon>Deinococci</taxon>
        <taxon>Thermales</taxon>
        <taxon>Thermaceae</taxon>
        <taxon>Oceanithermus</taxon>
    </lineage>
</organism>
<dbReference type="eggNOG" id="ENOG5033BQR">
    <property type="taxonomic scope" value="Bacteria"/>
</dbReference>